<gene>
    <name evidence="2" type="ORF">JDV75_01580</name>
</gene>
<feature type="region of interest" description="Disordered" evidence="1">
    <location>
        <begin position="115"/>
        <end position="139"/>
    </location>
</feature>
<dbReference type="Pfam" id="PF19460">
    <property type="entry name" value="DUF5997"/>
    <property type="match status" value="1"/>
</dbReference>
<dbReference type="EMBL" id="JAEIOS010000009">
    <property type="protein sequence ID" value="MBI8988459.1"/>
    <property type="molecule type" value="Genomic_DNA"/>
</dbReference>
<dbReference type="InterPro" id="IPR046039">
    <property type="entry name" value="DUF5997"/>
</dbReference>
<proteinExistence type="predicted"/>
<organism evidence="2 3">
    <name type="scientific">Corynebacterium meridianum</name>
    <dbReference type="NCBI Taxonomy" id="2765363"/>
    <lineage>
        <taxon>Bacteria</taxon>
        <taxon>Bacillati</taxon>
        <taxon>Actinomycetota</taxon>
        <taxon>Actinomycetes</taxon>
        <taxon>Mycobacteriales</taxon>
        <taxon>Corynebacteriaceae</taxon>
        <taxon>Corynebacterium</taxon>
    </lineage>
</organism>
<protein>
    <submittedName>
        <fullName evidence="2">Uncharacterized protein</fullName>
    </submittedName>
</protein>
<sequence length="139" mass="15150">MTESEVRPPSSTAMKPLTAAKKLGIYLPAAPEEFQRNALTHAEFVELQQNPPQWLTELRATGPHPRPEVARKLGITVAALKRNDMDRPLTTAEIKDLLADQPEWLRKARTTLAEERAAAAAREAAAGDSAETGDTPDEG</sequence>
<dbReference type="AlphaFoldDB" id="A0A934M6B7"/>
<evidence type="ECO:0000313" key="2">
    <source>
        <dbReference type="EMBL" id="MBI8988459.1"/>
    </source>
</evidence>
<dbReference type="Proteomes" id="UP000645966">
    <property type="component" value="Unassembled WGS sequence"/>
</dbReference>
<reference evidence="2" key="1">
    <citation type="submission" date="2020-12" db="EMBL/GenBank/DDBJ databases">
        <title>Genome public.</title>
        <authorList>
            <person name="Sun Q."/>
        </authorList>
    </citation>
    <scope>NUCLEOTIDE SEQUENCE</scope>
    <source>
        <strain evidence="2">CCM 8863</strain>
    </source>
</reference>
<evidence type="ECO:0000313" key="3">
    <source>
        <dbReference type="Proteomes" id="UP000645966"/>
    </source>
</evidence>
<name>A0A934M6B7_9CORY</name>
<evidence type="ECO:0000256" key="1">
    <source>
        <dbReference type="SAM" id="MobiDB-lite"/>
    </source>
</evidence>
<comment type="caution">
    <text evidence="2">The sequence shown here is derived from an EMBL/GenBank/DDBJ whole genome shotgun (WGS) entry which is preliminary data.</text>
</comment>
<keyword evidence="3" id="KW-1185">Reference proteome</keyword>
<dbReference type="RefSeq" id="WP_198737497.1">
    <property type="nucleotide sequence ID" value="NZ_JAEIOS010000009.1"/>
</dbReference>
<accession>A0A934M6B7</accession>